<organism evidence="2 3">
    <name type="scientific">Tenebrio molitor</name>
    <name type="common">Yellow mealworm beetle</name>
    <dbReference type="NCBI Taxonomy" id="7067"/>
    <lineage>
        <taxon>Eukaryota</taxon>
        <taxon>Metazoa</taxon>
        <taxon>Ecdysozoa</taxon>
        <taxon>Arthropoda</taxon>
        <taxon>Hexapoda</taxon>
        <taxon>Insecta</taxon>
        <taxon>Pterygota</taxon>
        <taxon>Neoptera</taxon>
        <taxon>Endopterygota</taxon>
        <taxon>Coleoptera</taxon>
        <taxon>Polyphaga</taxon>
        <taxon>Cucujiformia</taxon>
        <taxon>Tenebrionidae</taxon>
        <taxon>Tenebrio</taxon>
    </lineage>
</organism>
<dbReference type="AlphaFoldDB" id="A0A8J6H6R6"/>
<protein>
    <submittedName>
        <fullName evidence="2">Uncharacterized protein</fullName>
    </submittedName>
</protein>
<evidence type="ECO:0000313" key="2">
    <source>
        <dbReference type="EMBL" id="KAH0809279.1"/>
    </source>
</evidence>
<sequence length="269" mass="29275">MFVCTTEKEAKKRTQKLGDLKQLVEAIEEKMMIPCSLVCCPRCAPPCLPLQELCPEEPPAPPQPPDVMVCYKMEKIEKRKNGRPAKRNNRPRRTTRAKSRELRASILYIGCDCEKRNGLQDDCRRTGCHGSPECLTKPEPICGPSEFSNGKHLGKKFGTAEEKADDNDNCEDEGNGRVTVYYNCYPAVVNTGGTCGQASVCNAGNGLSFELAAAAAFTGNGAGNTVGVPSATYAHIPATVANRKEQQQERRTPIKTPDDSGGLGKIIRN</sequence>
<feature type="region of interest" description="Disordered" evidence="1">
    <location>
        <begin position="242"/>
        <end position="269"/>
    </location>
</feature>
<proteinExistence type="predicted"/>
<gene>
    <name evidence="2" type="ORF">GEV33_013514</name>
</gene>
<evidence type="ECO:0000256" key="1">
    <source>
        <dbReference type="SAM" id="MobiDB-lite"/>
    </source>
</evidence>
<keyword evidence="3" id="KW-1185">Reference proteome</keyword>
<name>A0A8J6H6R6_TENMO</name>
<feature type="region of interest" description="Disordered" evidence="1">
    <location>
        <begin position="79"/>
        <end position="98"/>
    </location>
</feature>
<evidence type="ECO:0000313" key="3">
    <source>
        <dbReference type="Proteomes" id="UP000719412"/>
    </source>
</evidence>
<dbReference type="EMBL" id="JABDTM020028234">
    <property type="protein sequence ID" value="KAH0809279.1"/>
    <property type="molecule type" value="Genomic_DNA"/>
</dbReference>
<accession>A0A8J6H6R6</accession>
<reference evidence="2" key="1">
    <citation type="journal article" date="2020" name="J Insects Food Feed">
        <title>The yellow mealworm (Tenebrio molitor) genome: a resource for the emerging insects as food and feed industry.</title>
        <authorList>
            <person name="Eriksson T."/>
            <person name="Andere A."/>
            <person name="Kelstrup H."/>
            <person name="Emery V."/>
            <person name="Picard C."/>
        </authorList>
    </citation>
    <scope>NUCLEOTIDE SEQUENCE</scope>
    <source>
        <strain evidence="2">Stoneville</strain>
        <tissue evidence="2">Whole head</tissue>
    </source>
</reference>
<feature type="compositionally biased region" description="Basic and acidic residues" evidence="1">
    <location>
        <begin position="242"/>
        <end position="258"/>
    </location>
</feature>
<reference evidence="2" key="2">
    <citation type="submission" date="2021-08" db="EMBL/GenBank/DDBJ databases">
        <authorList>
            <person name="Eriksson T."/>
        </authorList>
    </citation>
    <scope>NUCLEOTIDE SEQUENCE</scope>
    <source>
        <strain evidence="2">Stoneville</strain>
        <tissue evidence="2">Whole head</tissue>
    </source>
</reference>
<comment type="caution">
    <text evidence="2">The sequence shown here is derived from an EMBL/GenBank/DDBJ whole genome shotgun (WGS) entry which is preliminary data.</text>
</comment>
<feature type="compositionally biased region" description="Basic residues" evidence="1">
    <location>
        <begin position="80"/>
        <end position="97"/>
    </location>
</feature>
<dbReference type="Proteomes" id="UP000719412">
    <property type="component" value="Unassembled WGS sequence"/>
</dbReference>